<dbReference type="EnsemblMetazoa" id="Aqu2.1.31282_001">
    <property type="protein sequence ID" value="Aqu2.1.31282_001"/>
    <property type="gene ID" value="Aqu2.1.31282"/>
</dbReference>
<accession>A0A1X7UV73</accession>
<dbReference type="AlphaFoldDB" id="A0A1X7UV73"/>
<reference evidence="1" key="1">
    <citation type="submission" date="2017-05" db="UniProtKB">
        <authorList>
            <consortium name="EnsemblMetazoa"/>
        </authorList>
    </citation>
    <scope>IDENTIFICATION</scope>
</reference>
<sequence length="100" mass="11561">MNVLYIGKDFYNALEYRCSSRQKRHAENIEDIYDGVVYEQFFQGILSNRNNTSLKHNTDGLLRVVFGVFVWTNDSCTLHVRAISISGVYHITAKSGVRIW</sequence>
<protein>
    <submittedName>
        <fullName evidence="1">Uncharacterized protein</fullName>
    </submittedName>
</protein>
<organism evidence="1">
    <name type="scientific">Amphimedon queenslandica</name>
    <name type="common">Sponge</name>
    <dbReference type="NCBI Taxonomy" id="400682"/>
    <lineage>
        <taxon>Eukaryota</taxon>
        <taxon>Metazoa</taxon>
        <taxon>Porifera</taxon>
        <taxon>Demospongiae</taxon>
        <taxon>Heteroscleromorpha</taxon>
        <taxon>Haplosclerida</taxon>
        <taxon>Niphatidae</taxon>
        <taxon>Amphimedon</taxon>
    </lineage>
</organism>
<proteinExistence type="predicted"/>
<dbReference type="InParanoid" id="A0A1X7UV73"/>
<name>A0A1X7UV73_AMPQE</name>
<evidence type="ECO:0000313" key="1">
    <source>
        <dbReference type="EnsemblMetazoa" id="Aqu2.1.31282_001"/>
    </source>
</evidence>